<comment type="catalytic activity">
    <reaction evidence="9">
        <text>glycyl-[protein] + reduced [flavodoxin] + S-adenosyl-L-methionine = glycin-2-yl radical-[protein] + semiquinone [flavodoxin] + 5'-deoxyadenosine + L-methionine + H(+)</text>
        <dbReference type="Rhea" id="RHEA:61976"/>
        <dbReference type="Rhea" id="RHEA-COMP:10622"/>
        <dbReference type="Rhea" id="RHEA-COMP:14480"/>
        <dbReference type="Rhea" id="RHEA-COMP:15993"/>
        <dbReference type="Rhea" id="RHEA-COMP:15994"/>
        <dbReference type="ChEBI" id="CHEBI:15378"/>
        <dbReference type="ChEBI" id="CHEBI:17319"/>
        <dbReference type="ChEBI" id="CHEBI:29947"/>
        <dbReference type="ChEBI" id="CHEBI:32722"/>
        <dbReference type="ChEBI" id="CHEBI:57618"/>
        <dbReference type="ChEBI" id="CHEBI:57844"/>
        <dbReference type="ChEBI" id="CHEBI:59789"/>
        <dbReference type="ChEBI" id="CHEBI:140311"/>
    </reaction>
</comment>
<dbReference type="InterPro" id="IPR034457">
    <property type="entry name" value="Organic_radical-activating"/>
</dbReference>
<proteinExistence type="inferred from homology"/>
<dbReference type="NCBIfam" id="TIGR04041">
    <property type="entry name" value="activase_YjjW"/>
    <property type="match status" value="1"/>
</dbReference>
<dbReference type="Gene3D" id="3.20.20.70">
    <property type="entry name" value="Aldolase class I"/>
    <property type="match status" value="1"/>
</dbReference>
<accession>A0A934HYF0</accession>
<evidence type="ECO:0000313" key="12">
    <source>
        <dbReference type="EMBL" id="MBI6875628.1"/>
    </source>
</evidence>
<dbReference type="AlphaFoldDB" id="A0A934HYF0"/>
<dbReference type="PROSITE" id="PS01087">
    <property type="entry name" value="RADICAL_ACTIVATING"/>
    <property type="match status" value="1"/>
</dbReference>
<keyword evidence="7" id="KW-0408">Iron</keyword>
<dbReference type="InterPro" id="IPR007197">
    <property type="entry name" value="rSAM"/>
</dbReference>
<keyword evidence="3" id="KW-0004">4Fe-4S</keyword>
<dbReference type="InterPro" id="IPR017896">
    <property type="entry name" value="4Fe4S_Fe-S-bd"/>
</dbReference>
<dbReference type="SFLD" id="SFLDS00029">
    <property type="entry name" value="Radical_SAM"/>
    <property type="match status" value="1"/>
</dbReference>
<dbReference type="SFLD" id="SFLDG01118">
    <property type="entry name" value="activating_enzymes__group_2"/>
    <property type="match status" value="1"/>
</dbReference>
<sequence length="280" mass="32100">MIRAKVNKIIDSSVVDGPGNRTAIFFQGCNFNCKYCHNPETINHCVNCLKCVDKCPSKALTVVDGKVLWNKDNCINCDNCIKVCTFNASPKIQNLSVDELLSHIKRNIPFIKGITTSGGECTLQKDFLIELFKETRKLGLSNFLDSNGSIRFSDYPELMEYTDAVMLDIKSIDKDEHIELTSKSNEIVLENAKYLASIGKLFEIRTVVIDDYLDNRKTVYEITNMLREYQKIKEIRYKIIRYRHFGVREEFSHMKAPSEEEMNNLKDIANKNGFANVLLV</sequence>
<comment type="caution">
    <text evidence="12">The sequence shown here is derived from an EMBL/GenBank/DDBJ whole genome shotgun (WGS) entry which is preliminary data.</text>
</comment>
<keyword evidence="6" id="KW-0560">Oxidoreductase</keyword>
<evidence type="ECO:0000256" key="8">
    <source>
        <dbReference type="ARBA" id="ARBA00023014"/>
    </source>
</evidence>
<dbReference type="PANTHER" id="PTHR30352">
    <property type="entry name" value="PYRUVATE FORMATE-LYASE-ACTIVATING ENZYME"/>
    <property type="match status" value="1"/>
</dbReference>
<dbReference type="InterPro" id="IPR012839">
    <property type="entry name" value="Organic_radical_activase"/>
</dbReference>
<gene>
    <name evidence="12" type="ORF">I6U51_23435</name>
</gene>
<keyword evidence="4" id="KW-0949">S-adenosyl-L-methionine</keyword>
<evidence type="ECO:0000256" key="5">
    <source>
        <dbReference type="ARBA" id="ARBA00022723"/>
    </source>
</evidence>
<dbReference type="GO" id="GO:0016491">
    <property type="term" value="F:oxidoreductase activity"/>
    <property type="evidence" value="ECO:0007669"/>
    <property type="project" value="UniProtKB-KW"/>
</dbReference>
<dbReference type="PANTHER" id="PTHR30352:SF13">
    <property type="entry name" value="GLYCYL-RADICAL ENZYME ACTIVATING ENZYME YJJW-RELATED"/>
    <property type="match status" value="1"/>
</dbReference>
<dbReference type="SFLD" id="SFLDF00392">
    <property type="entry name" value="YjjI_activase"/>
    <property type="match status" value="1"/>
</dbReference>
<evidence type="ECO:0000256" key="7">
    <source>
        <dbReference type="ARBA" id="ARBA00023004"/>
    </source>
</evidence>
<evidence type="ECO:0000313" key="13">
    <source>
        <dbReference type="Proteomes" id="UP000622687"/>
    </source>
</evidence>
<dbReference type="Proteomes" id="UP000622687">
    <property type="component" value="Unassembled WGS sequence"/>
</dbReference>
<evidence type="ECO:0000256" key="6">
    <source>
        <dbReference type="ARBA" id="ARBA00023002"/>
    </source>
</evidence>
<evidence type="ECO:0000256" key="3">
    <source>
        <dbReference type="ARBA" id="ARBA00022485"/>
    </source>
</evidence>
<dbReference type="PIRSF" id="PIRSF000371">
    <property type="entry name" value="PFL_act_enz"/>
    <property type="match status" value="1"/>
</dbReference>
<evidence type="ECO:0000256" key="9">
    <source>
        <dbReference type="ARBA" id="ARBA00047365"/>
    </source>
</evidence>
<dbReference type="InterPro" id="IPR058240">
    <property type="entry name" value="rSAM_sf"/>
</dbReference>
<dbReference type="RefSeq" id="WP_211144970.1">
    <property type="nucleotide sequence ID" value="NZ_JAEEGB010000049.1"/>
</dbReference>
<protein>
    <submittedName>
        <fullName evidence="12">YjjW family glycine radical enzyme activase</fullName>
    </submittedName>
</protein>
<comment type="similarity">
    <text evidence="2">Belongs to the organic radical-activating enzymes family.</text>
</comment>
<dbReference type="CDD" id="cd01335">
    <property type="entry name" value="Radical_SAM"/>
    <property type="match status" value="1"/>
</dbReference>
<evidence type="ECO:0000256" key="1">
    <source>
        <dbReference type="ARBA" id="ARBA00001966"/>
    </source>
</evidence>
<dbReference type="GO" id="GO:0046872">
    <property type="term" value="F:metal ion binding"/>
    <property type="evidence" value="ECO:0007669"/>
    <property type="project" value="UniProtKB-KW"/>
</dbReference>
<evidence type="ECO:0000256" key="2">
    <source>
        <dbReference type="ARBA" id="ARBA00009777"/>
    </source>
</evidence>
<dbReference type="SFLD" id="SFLDG01066">
    <property type="entry name" value="organic_radical-activating_enz"/>
    <property type="match status" value="1"/>
</dbReference>
<reference evidence="12" key="1">
    <citation type="submission" date="2020-12" db="EMBL/GenBank/DDBJ databases">
        <title>Clostridium thailandense sp. nov., a novel acetogenic bacterium isolated from peat land soil in Thailand.</title>
        <authorList>
            <person name="Chaikitkaew S."/>
            <person name="Birkeland N.K."/>
        </authorList>
    </citation>
    <scope>NUCLEOTIDE SEQUENCE</scope>
    <source>
        <strain evidence="12">DSM 17425</strain>
    </source>
</reference>
<dbReference type="Gene3D" id="3.30.70.20">
    <property type="match status" value="1"/>
</dbReference>
<comment type="cofactor">
    <cofactor evidence="1">
        <name>[4Fe-4S] cluster</name>
        <dbReference type="ChEBI" id="CHEBI:49883"/>
    </cofactor>
</comment>
<dbReference type="InterPro" id="IPR023912">
    <property type="entry name" value="YjjW_bact"/>
</dbReference>
<feature type="domain" description="4Fe-4S ferredoxin-type" evidence="10">
    <location>
        <begin position="65"/>
        <end position="94"/>
    </location>
</feature>
<name>A0A934HYF0_9CLOT</name>
<keyword evidence="8" id="KW-0411">Iron-sulfur</keyword>
<feature type="domain" description="4Fe-4S ferredoxin-type" evidence="10">
    <location>
        <begin position="38"/>
        <end position="64"/>
    </location>
</feature>
<keyword evidence="13" id="KW-1185">Reference proteome</keyword>
<dbReference type="InterPro" id="IPR040074">
    <property type="entry name" value="BssD/PflA/YjjW"/>
</dbReference>
<dbReference type="InterPro" id="IPR013785">
    <property type="entry name" value="Aldolase_TIM"/>
</dbReference>
<dbReference type="GO" id="GO:0051539">
    <property type="term" value="F:4 iron, 4 sulfur cluster binding"/>
    <property type="evidence" value="ECO:0007669"/>
    <property type="project" value="UniProtKB-KW"/>
</dbReference>
<dbReference type="SUPFAM" id="SSF102114">
    <property type="entry name" value="Radical SAM enzymes"/>
    <property type="match status" value="1"/>
</dbReference>
<dbReference type="InterPro" id="IPR001989">
    <property type="entry name" value="Radical_activat_CS"/>
</dbReference>
<dbReference type="PROSITE" id="PS51379">
    <property type="entry name" value="4FE4S_FER_2"/>
    <property type="match status" value="2"/>
</dbReference>
<dbReference type="SUPFAM" id="SSF54862">
    <property type="entry name" value="4Fe-4S ferredoxins"/>
    <property type="match status" value="1"/>
</dbReference>
<dbReference type="Pfam" id="PF04055">
    <property type="entry name" value="Radical_SAM"/>
    <property type="match status" value="1"/>
</dbReference>
<dbReference type="EMBL" id="JAEEGB010000049">
    <property type="protein sequence ID" value="MBI6875628.1"/>
    <property type="molecule type" value="Genomic_DNA"/>
</dbReference>
<organism evidence="12 13">
    <name type="scientific">Clostridium aciditolerans</name>
    <dbReference type="NCBI Taxonomy" id="339861"/>
    <lineage>
        <taxon>Bacteria</taxon>
        <taxon>Bacillati</taxon>
        <taxon>Bacillota</taxon>
        <taxon>Clostridia</taxon>
        <taxon>Eubacteriales</taxon>
        <taxon>Clostridiaceae</taxon>
        <taxon>Clostridium</taxon>
    </lineage>
</organism>
<evidence type="ECO:0000259" key="10">
    <source>
        <dbReference type="PROSITE" id="PS51379"/>
    </source>
</evidence>
<evidence type="ECO:0000259" key="11">
    <source>
        <dbReference type="PROSITE" id="PS51918"/>
    </source>
</evidence>
<evidence type="ECO:0000256" key="4">
    <source>
        <dbReference type="ARBA" id="ARBA00022691"/>
    </source>
</evidence>
<dbReference type="PROSITE" id="PS51918">
    <property type="entry name" value="RADICAL_SAM"/>
    <property type="match status" value="1"/>
</dbReference>
<keyword evidence="5" id="KW-0479">Metal-binding</keyword>
<feature type="domain" description="Radical SAM core" evidence="11">
    <location>
        <begin position="15"/>
        <end position="275"/>
    </location>
</feature>